<dbReference type="InterPro" id="IPR005170">
    <property type="entry name" value="Transptr-assoc_dom"/>
</dbReference>
<reference evidence="5" key="1">
    <citation type="journal article" date="2014" name="Front. Microbiol.">
        <title>High frequency of phylogenetically diverse reductive dehalogenase-homologous genes in deep subseafloor sedimentary metagenomes.</title>
        <authorList>
            <person name="Kawai M."/>
            <person name="Futagami T."/>
            <person name="Toyoda A."/>
            <person name="Takaki Y."/>
            <person name="Nishi S."/>
            <person name="Hori S."/>
            <person name="Arai W."/>
            <person name="Tsubouchi T."/>
            <person name="Morono Y."/>
            <person name="Uchiyama I."/>
            <person name="Ito T."/>
            <person name="Fujiyama A."/>
            <person name="Inagaki F."/>
            <person name="Takami H."/>
        </authorList>
    </citation>
    <scope>NUCLEOTIDE SEQUENCE</scope>
    <source>
        <strain evidence="5">Expedition CK06-06</strain>
    </source>
</reference>
<feature type="non-terminal residue" evidence="5">
    <location>
        <position position="1"/>
    </location>
</feature>
<feature type="domain" description="CBS" evidence="4">
    <location>
        <begin position="57"/>
        <end position="117"/>
    </location>
</feature>
<keyword evidence="2" id="KW-0129">CBS domain</keyword>
<dbReference type="Gene3D" id="3.30.465.10">
    <property type="match status" value="1"/>
</dbReference>
<feature type="region of interest" description="Disordered" evidence="3">
    <location>
        <begin position="1"/>
        <end position="20"/>
    </location>
</feature>
<evidence type="ECO:0000256" key="1">
    <source>
        <dbReference type="ARBA" id="ARBA00022737"/>
    </source>
</evidence>
<dbReference type="SUPFAM" id="SSF56176">
    <property type="entry name" value="FAD-binding/transporter-associated domain-like"/>
    <property type="match status" value="1"/>
</dbReference>
<evidence type="ECO:0000259" key="4">
    <source>
        <dbReference type="PROSITE" id="PS51371"/>
    </source>
</evidence>
<dbReference type="CDD" id="cd04590">
    <property type="entry name" value="CBS_pair_CorC_HlyC_assoc"/>
    <property type="match status" value="1"/>
</dbReference>
<protein>
    <recommendedName>
        <fullName evidence="4">CBS domain-containing protein</fullName>
    </recommendedName>
</protein>
<dbReference type="EMBL" id="BARW01030468">
    <property type="protein sequence ID" value="GAJ06268.1"/>
    <property type="molecule type" value="Genomic_DNA"/>
</dbReference>
<proteinExistence type="predicted"/>
<dbReference type="InterPro" id="IPR044751">
    <property type="entry name" value="Ion_transp-like_CBS"/>
</dbReference>
<feature type="non-terminal residue" evidence="5">
    <location>
        <position position="248"/>
    </location>
</feature>
<comment type="caution">
    <text evidence="5">The sequence shown here is derived from an EMBL/GenBank/DDBJ whole genome shotgun (WGS) entry which is preliminary data.</text>
</comment>
<organism evidence="5">
    <name type="scientific">marine sediment metagenome</name>
    <dbReference type="NCBI Taxonomy" id="412755"/>
    <lineage>
        <taxon>unclassified sequences</taxon>
        <taxon>metagenomes</taxon>
        <taxon>ecological metagenomes</taxon>
    </lineage>
</organism>
<dbReference type="FunFam" id="3.10.580.10:FF:000002">
    <property type="entry name" value="Magnesium/cobalt efflux protein CorC"/>
    <property type="match status" value="1"/>
</dbReference>
<dbReference type="PANTHER" id="PTHR22777">
    <property type="entry name" value="HEMOLYSIN-RELATED"/>
    <property type="match status" value="1"/>
</dbReference>
<dbReference type="InterPro" id="IPR000644">
    <property type="entry name" value="CBS_dom"/>
</dbReference>
<dbReference type="SUPFAM" id="SSF54631">
    <property type="entry name" value="CBS-domain pair"/>
    <property type="match status" value="1"/>
</dbReference>
<evidence type="ECO:0000313" key="5">
    <source>
        <dbReference type="EMBL" id="GAJ06268.1"/>
    </source>
</evidence>
<evidence type="ECO:0000256" key="2">
    <source>
        <dbReference type="ARBA" id="ARBA00023122"/>
    </source>
</evidence>
<dbReference type="InterPro" id="IPR016169">
    <property type="entry name" value="FAD-bd_PCMH_sub2"/>
</dbReference>
<dbReference type="SMART" id="SM01091">
    <property type="entry name" value="CorC_HlyC"/>
    <property type="match status" value="1"/>
</dbReference>
<dbReference type="GO" id="GO:0005886">
    <property type="term" value="C:plasma membrane"/>
    <property type="evidence" value="ECO:0007669"/>
    <property type="project" value="TreeGrafter"/>
</dbReference>
<dbReference type="Pfam" id="PF00571">
    <property type="entry name" value="CBS"/>
    <property type="match status" value="2"/>
</dbReference>
<dbReference type="Gene3D" id="3.10.580.10">
    <property type="entry name" value="CBS-domain"/>
    <property type="match status" value="1"/>
</dbReference>
<dbReference type="PROSITE" id="PS51371">
    <property type="entry name" value="CBS"/>
    <property type="match status" value="2"/>
</dbReference>
<dbReference type="Pfam" id="PF03471">
    <property type="entry name" value="CorC_HlyC"/>
    <property type="match status" value="1"/>
</dbReference>
<sequence length="248" mass="28177">RLAGVAETTPQEEQEEKQEEFITGLERRRTEGVLDEEEQEMIENVLELSSSTADEIMTPRTDIVAVEVNSDLQKVLETITTAGHTRVPVFEKNIDNIIGLVYAKDLLAEIGKTGTEFKLRDKIRKAYFVPESKPLRVLLHEFQNQKLHIAVVLDEYGGTAGVVTLEDILEELVGEITDEYEETPPEPIKKIDQNTIEADARTYIDDINDQLELNLPEDEDYETIGGFVFSRLGYIPKTGENFDYENLK</sequence>
<dbReference type="GO" id="GO:0050660">
    <property type="term" value="F:flavin adenine dinucleotide binding"/>
    <property type="evidence" value="ECO:0007669"/>
    <property type="project" value="InterPro"/>
</dbReference>
<dbReference type="AlphaFoldDB" id="X1TLP8"/>
<gene>
    <name evidence="5" type="ORF">S12H4_48706</name>
</gene>
<keyword evidence="1" id="KW-0677">Repeat</keyword>
<evidence type="ECO:0000256" key="3">
    <source>
        <dbReference type="SAM" id="MobiDB-lite"/>
    </source>
</evidence>
<dbReference type="InterPro" id="IPR036318">
    <property type="entry name" value="FAD-bd_PCMH-like_sf"/>
</dbReference>
<dbReference type="PANTHER" id="PTHR22777:SF17">
    <property type="entry name" value="UPF0053 PROTEIN SLL0260"/>
    <property type="match status" value="1"/>
</dbReference>
<accession>X1TLP8</accession>
<feature type="domain" description="CBS" evidence="4">
    <location>
        <begin position="122"/>
        <end position="179"/>
    </location>
</feature>
<name>X1TLP8_9ZZZZ</name>
<dbReference type="InterPro" id="IPR046342">
    <property type="entry name" value="CBS_dom_sf"/>
</dbReference>